<organism evidence="3 5">
    <name type="scientific">Rhizobium meliloti</name>
    <name type="common">Ensifer meliloti</name>
    <name type="synonym">Sinorhizobium meliloti</name>
    <dbReference type="NCBI Taxonomy" id="382"/>
    <lineage>
        <taxon>Bacteria</taxon>
        <taxon>Pseudomonadati</taxon>
        <taxon>Pseudomonadota</taxon>
        <taxon>Alphaproteobacteria</taxon>
        <taxon>Hyphomicrobiales</taxon>
        <taxon>Rhizobiaceae</taxon>
        <taxon>Sinorhizobium/Ensifer group</taxon>
        <taxon>Sinorhizobium</taxon>
    </lineage>
</organism>
<protein>
    <submittedName>
        <fullName evidence="3">Rieske (2Fe-2S) protein</fullName>
    </submittedName>
</protein>
<dbReference type="Gene3D" id="3.90.380.10">
    <property type="entry name" value="Naphthalene 1,2-dioxygenase Alpha Subunit, Chain A, domain 1"/>
    <property type="match status" value="1"/>
</dbReference>
<gene>
    <name evidence="3" type="ORF">GHK53_06190</name>
    <name evidence="4" type="ORF">GHK53_11585</name>
</gene>
<accession>A0AAW9TM14</accession>
<name>A0AAW9TM14_RHIML</name>
<dbReference type="GO" id="GO:0005506">
    <property type="term" value="F:iron ion binding"/>
    <property type="evidence" value="ECO:0007669"/>
    <property type="project" value="InterPro"/>
</dbReference>
<evidence type="ECO:0000259" key="2">
    <source>
        <dbReference type="Pfam" id="PF00848"/>
    </source>
</evidence>
<dbReference type="SUPFAM" id="SSF55961">
    <property type="entry name" value="Bet v1-like"/>
    <property type="match status" value="1"/>
</dbReference>
<dbReference type="EMBL" id="WISR01000118">
    <property type="protein sequence ID" value="MQW33427.1"/>
    <property type="molecule type" value="Genomic_DNA"/>
</dbReference>
<dbReference type="Pfam" id="PF00848">
    <property type="entry name" value="Ring_hydroxyl_A"/>
    <property type="match status" value="1"/>
</dbReference>
<dbReference type="GO" id="GO:0051537">
    <property type="term" value="F:2 iron, 2 sulfur cluster binding"/>
    <property type="evidence" value="ECO:0007669"/>
    <property type="project" value="InterPro"/>
</dbReference>
<evidence type="ECO:0000313" key="4">
    <source>
        <dbReference type="EMBL" id="MQW33427.1"/>
    </source>
</evidence>
<evidence type="ECO:0000313" key="3">
    <source>
        <dbReference type="EMBL" id="MQW32412.1"/>
    </source>
</evidence>
<comment type="cofactor">
    <cofactor evidence="1">
        <name>Fe cation</name>
        <dbReference type="ChEBI" id="CHEBI:24875"/>
    </cofactor>
</comment>
<dbReference type="PANTHER" id="PTHR43756">
    <property type="entry name" value="CHOLINE MONOOXYGENASE, CHLOROPLASTIC"/>
    <property type="match status" value="1"/>
</dbReference>
<comment type="caution">
    <text evidence="3">The sequence shown here is derived from an EMBL/GenBank/DDBJ whole genome shotgun (WGS) entry which is preliminary data.</text>
</comment>
<evidence type="ECO:0000313" key="5">
    <source>
        <dbReference type="Proteomes" id="UP000429484"/>
    </source>
</evidence>
<dbReference type="PANTHER" id="PTHR43756:SF5">
    <property type="entry name" value="CHOLINE MONOOXYGENASE, CHLOROPLASTIC"/>
    <property type="match status" value="1"/>
</dbReference>
<dbReference type="EMBL" id="WISR01000064">
    <property type="protein sequence ID" value="MQW32412.1"/>
    <property type="molecule type" value="Genomic_DNA"/>
</dbReference>
<dbReference type="InterPro" id="IPR001663">
    <property type="entry name" value="Rng_hydr_dOase-A"/>
</dbReference>
<feature type="domain" description="Aromatic-ring-hydroxylating dioxygenase alpha subunit C-terminal" evidence="2">
    <location>
        <begin position="11"/>
        <end position="159"/>
    </location>
</feature>
<reference evidence="3" key="2">
    <citation type="submission" date="2019-10" db="EMBL/GenBank/DDBJ databases">
        <authorList>
            <person name="Sugawara M."/>
            <person name="Epstein B."/>
            <person name="Badgley B."/>
            <person name="Unno T."/>
            <person name="Xu L."/>
            <person name="Reese J."/>
            <person name="Gyaneshwar P."/>
            <person name="Denny R."/>
            <person name="Mudege J."/>
            <person name="Bharti A."/>
            <person name="Farmer A."/>
            <person name="May G."/>
            <person name="Woodward J."/>
            <person name="Medigue C."/>
            <person name="Vallenet D."/>
            <person name="Lajus A."/>
            <person name="Rouy Z."/>
            <person name="Martinez-Vaz B."/>
            <person name="Tiffin P."/>
            <person name="Young N."/>
            <person name="Sadowsky M."/>
        </authorList>
    </citation>
    <scope>NUCLEOTIDE SEQUENCE</scope>
    <source>
        <strain evidence="3">N6B1</strain>
    </source>
</reference>
<evidence type="ECO:0000256" key="1">
    <source>
        <dbReference type="ARBA" id="ARBA00001962"/>
    </source>
</evidence>
<proteinExistence type="predicted"/>
<dbReference type="Proteomes" id="UP000429484">
    <property type="component" value="Unassembled WGS sequence"/>
</dbReference>
<dbReference type="AlphaFoldDB" id="A0AAW9TM14"/>
<dbReference type="InterPro" id="IPR015879">
    <property type="entry name" value="Ring_hydroxy_dOase_asu_C_dom"/>
</dbReference>
<dbReference type="RefSeq" id="WP_272950584.1">
    <property type="nucleotide sequence ID" value="NZ_WISR01000064.1"/>
</dbReference>
<sequence>EAAGTPAQFVLAGDGQYRLARMPLQEKALSYTMDGKAAVSRHLGRVAPPDAGTLLMFHYPSTWNHFLPDHSLTFRVMPISPTETEVTTTWLVHKDAVEGVDYDLKRLTEVWIATNDEDREIVETNQQGILSPAYVPGPYSPGQESGVMQFVDWYAAWLERAIAPRQVAAE</sequence>
<reference evidence="3 5" key="1">
    <citation type="journal article" date="2013" name="Genome Biol.">
        <title>Comparative genomics of the core and accessory genomes of 48 Sinorhizobium strains comprising five genospecies.</title>
        <authorList>
            <person name="Sugawara M."/>
            <person name="Epstein B."/>
            <person name="Badgley B.D."/>
            <person name="Unno T."/>
            <person name="Xu L."/>
            <person name="Reese J."/>
            <person name="Gyaneshwar P."/>
            <person name="Denny R."/>
            <person name="Mudge J."/>
            <person name="Bharti A.K."/>
            <person name="Farmer A.D."/>
            <person name="May G.D."/>
            <person name="Woodward J.E."/>
            <person name="Medigue C."/>
            <person name="Vallenet D."/>
            <person name="Lajus A."/>
            <person name="Rouy Z."/>
            <person name="Martinez-Vaz B."/>
            <person name="Tiffin P."/>
            <person name="Young N.D."/>
            <person name="Sadowsky M.J."/>
        </authorList>
    </citation>
    <scope>NUCLEOTIDE SEQUENCE [LARGE SCALE GENOMIC DNA]</scope>
    <source>
        <strain evidence="3 5">N6B1</strain>
    </source>
</reference>
<feature type="non-terminal residue" evidence="3">
    <location>
        <position position="1"/>
    </location>
</feature>